<dbReference type="CDD" id="cd00405">
    <property type="entry name" value="PRAI"/>
    <property type="match status" value="1"/>
</dbReference>
<dbReference type="GO" id="GO:0000162">
    <property type="term" value="P:L-tryptophan biosynthetic process"/>
    <property type="evidence" value="ECO:0007669"/>
    <property type="project" value="UniProtKB-UniPathway"/>
</dbReference>
<dbReference type="InterPro" id="IPR044643">
    <property type="entry name" value="TrpF_fam"/>
</dbReference>
<evidence type="ECO:0000259" key="8">
    <source>
        <dbReference type="Pfam" id="PF00697"/>
    </source>
</evidence>
<comment type="similarity">
    <text evidence="2">Belongs to the TrpF family.</text>
</comment>
<dbReference type="EMBL" id="UINC01002210">
    <property type="protein sequence ID" value="SUZ94170.1"/>
    <property type="molecule type" value="Genomic_DNA"/>
</dbReference>
<dbReference type="HAMAP" id="MF_00135">
    <property type="entry name" value="PRAI"/>
    <property type="match status" value="1"/>
</dbReference>
<proteinExistence type="inferred from homology"/>
<dbReference type="NCBIfam" id="NF002298">
    <property type="entry name" value="PRK01222.1-4"/>
    <property type="match status" value="1"/>
</dbReference>
<sequence>MAANYGASALGFIFYEKSPRYINPEILKTWISNVPSSVKKVGVFVNKDVDKVNKIAEELNLGMVQLHGDESPEYCNQMIRPVIKVFRVNNKFDSIMLKNYQVATFLFDTYNKENHGGTGESFDWQSILQLNTEIPVILSGGLNADNVLEGIEVVKPSAVDVNSGVEAAPGKKDEEKIKNLFTILKNTKGNIEIF</sequence>
<protein>
    <recommendedName>
        <fullName evidence="3">phosphoribosylanthranilate isomerase</fullName>
        <ecNumber evidence="3">5.3.1.24</ecNumber>
    </recommendedName>
</protein>
<dbReference type="SUPFAM" id="SSF51366">
    <property type="entry name" value="Ribulose-phoshate binding barrel"/>
    <property type="match status" value="1"/>
</dbReference>
<evidence type="ECO:0000256" key="2">
    <source>
        <dbReference type="ARBA" id="ARBA00007571"/>
    </source>
</evidence>
<dbReference type="Gene3D" id="3.20.20.70">
    <property type="entry name" value="Aldolase class I"/>
    <property type="match status" value="1"/>
</dbReference>
<evidence type="ECO:0000256" key="4">
    <source>
        <dbReference type="ARBA" id="ARBA00022605"/>
    </source>
</evidence>
<feature type="domain" description="N-(5'phosphoribosyl) anthranilate isomerase (PRAI)" evidence="8">
    <location>
        <begin position="5"/>
        <end position="181"/>
    </location>
</feature>
<dbReference type="GO" id="GO:0004640">
    <property type="term" value="F:phosphoribosylanthranilate isomerase activity"/>
    <property type="evidence" value="ECO:0007669"/>
    <property type="project" value="UniProtKB-EC"/>
</dbReference>
<comment type="pathway">
    <text evidence="1">Amino-acid biosynthesis; L-tryptophan biosynthesis; L-tryptophan from chorismate: step 3/5.</text>
</comment>
<accession>A0A381RQK5</accession>
<gene>
    <name evidence="9" type="ORF">METZ01_LOCUS47024</name>
</gene>
<keyword evidence="6" id="KW-0057">Aromatic amino acid biosynthesis</keyword>
<keyword evidence="5" id="KW-0822">Tryptophan biosynthesis</keyword>
<reference evidence="9" key="1">
    <citation type="submission" date="2018-05" db="EMBL/GenBank/DDBJ databases">
        <authorList>
            <person name="Lanie J.A."/>
            <person name="Ng W.-L."/>
            <person name="Kazmierczak K.M."/>
            <person name="Andrzejewski T.M."/>
            <person name="Davidsen T.M."/>
            <person name="Wayne K.J."/>
            <person name="Tettelin H."/>
            <person name="Glass J.I."/>
            <person name="Rusch D."/>
            <person name="Podicherti R."/>
            <person name="Tsui H.-C.T."/>
            <person name="Winkler M.E."/>
        </authorList>
    </citation>
    <scope>NUCLEOTIDE SEQUENCE</scope>
</reference>
<evidence type="ECO:0000313" key="9">
    <source>
        <dbReference type="EMBL" id="SUZ94170.1"/>
    </source>
</evidence>
<name>A0A381RQK5_9ZZZZ</name>
<keyword evidence="4" id="KW-0028">Amino-acid biosynthesis</keyword>
<dbReference type="EC" id="5.3.1.24" evidence="3"/>
<dbReference type="PANTHER" id="PTHR42894">
    <property type="entry name" value="N-(5'-PHOSPHORIBOSYL)ANTHRANILATE ISOMERASE"/>
    <property type="match status" value="1"/>
</dbReference>
<dbReference type="InterPro" id="IPR001240">
    <property type="entry name" value="PRAI_dom"/>
</dbReference>
<evidence type="ECO:0000256" key="7">
    <source>
        <dbReference type="ARBA" id="ARBA00023235"/>
    </source>
</evidence>
<dbReference type="AlphaFoldDB" id="A0A381RQK5"/>
<dbReference type="FunFam" id="3.20.20.70:FF:000075">
    <property type="entry name" value="Tryptophan biosynthesis protein TRP1"/>
    <property type="match status" value="1"/>
</dbReference>
<keyword evidence="7" id="KW-0413">Isomerase</keyword>
<evidence type="ECO:0000256" key="6">
    <source>
        <dbReference type="ARBA" id="ARBA00023141"/>
    </source>
</evidence>
<dbReference type="PANTHER" id="PTHR42894:SF1">
    <property type="entry name" value="N-(5'-PHOSPHORIBOSYL)ANTHRANILATE ISOMERASE"/>
    <property type="match status" value="1"/>
</dbReference>
<dbReference type="InterPro" id="IPR011060">
    <property type="entry name" value="RibuloseP-bd_barrel"/>
</dbReference>
<organism evidence="9">
    <name type="scientific">marine metagenome</name>
    <dbReference type="NCBI Taxonomy" id="408172"/>
    <lineage>
        <taxon>unclassified sequences</taxon>
        <taxon>metagenomes</taxon>
        <taxon>ecological metagenomes</taxon>
    </lineage>
</organism>
<evidence type="ECO:0000256" key="5">
    <source>
        <dbReference type="ARBA" id="ARBA00022822"/>
    </source>
</evidence>
<dbReference type="InterPro" id="IPR013785">
    <property type="entry name" value="Aldolase_TIM"/>
</dbReference>
<evidence type="ECO:0000256" key="3">
    <source>
        <dbReference type="ARBA" id="ARBA00012572"/>
    </source>
</evidence>
<dbReference type="Pfam" id="PF00697">
    <property type="entry name" value="PRAI"/>
    <property type="match status" value="1"/>
</dbReference>
<dbReference type="UniPathway" id="UPA00035">
    <property type="reaction ID" value="UER00042"/>
</dbReference>
<evidence type="ECO:0000256" key="1">
    <source>
        <dbReference type="ARBA" id="ARBA00004664"/>
    </source>
</evidence>